<proteinExistence type="predicted"/>
<dbReference type="PANTHER" id="PTHR11626:SF2">
    <property type="entry name" value="SQUALENE SYNTHASE"/>
    <property type="match status" value="1"/>
</dbReference>
<reference evidence="3" key="1">
    <citation type="submission" date="2019-02" db="EMBL/GenBank/DDBJ databases">
        <authorList>
            <person name="Gruber-Vodicka R. H."/>
            <person name="Seah K. B. B."/>
        </authorList>
    </citation>
    <scope>NUCLEOTIDE SEQUENCE</scope>
    <source>
        <strain evidence="2">BECK_BZ123</strain>
        <strain evidence="3">BECK_BZ125</strain>
        <strain evidence="4">BECK_BZ126</strain>
    </source>
</reference>
<dbReference type="GO" id="GO:0045338">
    <property type="term" value="P:farnesyl diphosphate metabolic process"/>
    <property type="evidence" value="ECO:0007669"/>
    <property type="project" value="InterPro"/>
</dbReference>
<dbReference type="Gene3D" id="1.10.600.10">
    <property type="entry name" value="Farnesyl Diphosphate Synthase"/>
    <property type="match status" value="1"/>
</dbReference>
<dbReference type="PROSITE" id="PS01044">
    <property type="entry name" value="SQUALEN_PHYTOEN_SYN_1"/>
    <property type="match status" value="1"/>
</dbReference>
<dbReference type="InterPro" id="IPR002060">
    <property type="entry name" value="Squ/phyt_synthse"/>
</dbReference>
<sequence>MPHWIAKDTSEMTDEAYQAYSLQGVSRTFALTIPQLPEKLRLQVGNAYLLCRICDTIEDEPSLTIERKERFSGEFVRVVKGNAPVETFSSVLSSFLTDSTPEAERDLIRNTTRVIRLTHGFTSPQRRAIEHCVQEMATGMVHYQKRQTLNGLRDISELGDYCYYVAGVVGVMLTELFSDYSRDMATNRERMLELALSFGQGLQMTNILKDIWDDRERGACWLPRDAFAECAFDLQAIPEHRNDSCYLAGIGDLIGVASMHLYHALQYTLLVPPEEKGIRRFCLWALGMALLTLRKIDKHRGFESGREVKISHFGVKTVIVGTELVLNGNRRLRWLFDLLARGLPHAPEGVP</sequence>
<dbReference type="GO" id="GO:0016117">
    <property type="term" value="P:carotenoid biosynthetic process"/>
    <property type="evidence" value="ECO:0007669"/>
    <property type="project" value="UniProtKB-ARBA"/>
</dbReference>
<dbReference type="Pfam" id="PF00494">
    <property type="entry name" value="SQS_PSY"/>
    <property type="match status" value="1"/>
</dbReference>
<evidence type="ECO:0000313" key="2">
    <source>
        <dbReference type="EMBL" id="VFK42939.1"/>
    </source>
</evidence>
<dbReference type="EMBL" id="CAADFT010000022">
    <property type="protein sequence ID" value="VFK42945.1"/>
    <property type="molecule type" value="Genomic_DNA"/>
</dbReference>
<gene>
    <name evidence="2" type="ORF">BECKTC1821D_GA0114238_101431</name>
    <name evidence="3" type="ORF">BECKTC1821E_GA0114239_102225</name>
    <name evidence="4" type="ORF">BECKTC1821F_GA0114240_101625</name>
</gene>
<dbReference type="InterPro" id="IPR019845">
    <property type="entry name" value="Squalene/phytoene_synthase_CS"/>
</dbReference>
<evidence type="ECO:0000313" key="3">
    <source>
        <dbReference type="EMBL" id="VFK42945.1"/>
    </source>
</evidence>
<dbReference type="SFLD" id="SFLDS00005">
    <property type="entry name" value="Isoprenoid_Synthase_Type_I"/>
    <property type="match status" value="1"/>
</dbReference>
<accession>A0A450YN44</accession>
<dbReference type="InterPro" id="IPR044844">
    <property type="entry name" value="Trans_IPPS_euk-type"/>
</dbReference>
<evidence type="ECO:0000313" key="4">
    <source>
        <dbReference type="EMBL" id="VFK57275.1"/>
    </source>
</evidence>
<dbReference type="AlphaFoldDB" id="A0A450YN44"/>
<dbReference type="InterPro" id="IPR008949">
    <property type="entry name" value="Isoprenoid_synthase_dom_sf"/>
</dbReference>
<organism evidence="3">
    <name type="scientific">Candidatus Kentrum sp. TC</name>
    <dbReference type="NCBI Taxonomy" id="2126339"/>
    <lineage>
        <taxon>Bacteria</taxon>
        <taxon>Pseudomonadati</taxon>
        <taxon>Pseudomonadota</taxon>
        <taxon>Gammaproteobacteria</taxon>
        <taxon>Candidatus Kentrum</taxon>
    </lineage>
</organism>
<keyword evidence="1 3" id="KW-0808">Transferase</keyword>
<dbReference type="PANTHER" id="PTHR11626">
    <property type="entry name" value="FARNESYL-DIPHOSPHATE FARNESYLTRANSFERASE"/>
    <property type="match status" value="1"/>
</dbReference>
<dbReference type="SFLD" id="SFLDG01018">
    <property type="entry name" value="Squalene/Phytoene_Synthase_Lik"/>
    <property type="match status" value="1"/>
</dbReference>
<dbReference type="InterPro" id="IPR033904">
    <property type="entry name" value="Trans_IPPS_HH"/>
</dbReference>
<dbReference type="GO" id="GO:0051996">
    <property type="term" value="F:squalene synthase [NAD(P)H] activity"/>
    <property type="evidence" value="ECO:0007669"/>
    <property type="project" value="InterPro"/>
</dbReference>
<protein>
    <submittedName>
        <fullName evidence="3">Farnesyl-diphosphate farnesyltransferase</fullName>
    </submittedName>
</protein>
<dbReference type="EMBL" id="CAADFS010000014">
    <property type="protein sequence ID" value="VFK42939.1"/>
    <property type="molecule type" value="Genomic_DNA"/>
</dbReference>
<dbReference type="SUPFAM" id="SSF48576">
    <property type="entry name" value="Terpenoid synthases"/>
    <property type="match status" value="1"/>
</dbReference>
<dbReference type="CDD" id="cd00683">
    <property type="entry name" value="Trans_IPPS_HH"/>
    <property type="match status" value="1"/>
</dbReference>
<name>A0A450YN44_9GAMM</name>
<evidence type="ECO:0000256" key="1">
    <source>
        <dbReference type="ARBA" id="ARBA00022679"/>
    </source>
</evidence>
<dbReference type="EMBL" id="CAADFW010000016">
    <property type="protein sequence ID" value="VFK57275.1"/>
    <property type="molecule type" value="Genomic_DNA"/>
</dbReference>